<sequence length="80" mass="8171">MSFLYFILIGAVSGWIAGKIWKGAGFGLLGNIIVGIIGGFLGGWVAGLVGISWNGLLGEILISVGGAWLLLVIVSAIKGK</sequence>
<dbReference type="OrthoDB" id="1684438at2"/>
<evidence type="ECO:0000256" key="4">
    <source>
        <dbReference type="ARBA" id="ARBA00022692"/>
    </source>
</evidence>
<dbReference type="PANTHER" id="PTHR33884:SF3">
    <property type="entry name" value="UPF0410 PROTEIN YMGE"/>
    <property type="match status" value="1"/>
</dbReference>
<organism evidence="8 9">
    <name type="scientific">Mesohalobacter halotolerans</name>
    <dbReference type="NCBI Taxonomy" id="1883405"/>
    <lineage>
        <taxon>Bacteria</taxon>
        <taxon>Pseudomonadati</taxon>
        <taxon>Bacteroidota</taxon>
        <taxon>Flavobacteriia</taxon>
        <taxon>Flavobacteriales</taxon>
        <taxon>Flavobacteriaceae</taxon>
        <taxon>Mesohalobacter</taxon>
    </lineage>
</organism>
<keyword evidence="3" id="KW-1003">Cell membrane</keyword>
<reference evidence="8 9" key="1">
    <citation type="submission" date="2019-04" db="EMBL/GenBank/DDBJ databases">
        <title>Psychroflexus halotolerans sp. nov., isolated from a marine solar saltern.</title>
        <authorList>
            <person name="Feng X."/>
        </authorList>
    </citation>
    <scope>NUCLEOTIDE SEQUENCE [LARGE SCALE GENOMIC DNA]</scope>
    <source>
        <strain evidence="8 9">WDS2C27</strain>
    </source>
</reference>
<dbReference type="Proteomes" id="UP000306552">
    <property type="component" value="Unassembled WGS sequence"/>
</dbReference>
<dbReference type="PANTHER" id="PTHR33884">
    <property type="entry name" value="UPF0410 PROTEIN YMGE"/>
    <property type="match status" value="1"/>
</dbReference>
<evidence type="ECO:0000313" key="9">
    <source>
        <dbReference type="Proteomes" id="UP000306552"/>
    </source>
</evidence>
<evidence type="ECO:0000313" key="8">
    <source>
        <dbReference type="EMBL" id="TKS57142.1"/>
    </source>
</evidence>
<dbReference type="InterPro" id="IPR007341">
    <property type="entry name" value="Transgly_assoc"/>
</dbReference>
<gene>
    <name evidence="8" type="ORF">FCN74_01615</name>
</gene>
<dbReference type="EMBL" id="SWMU01000001">
    <property type="protein sequence ID" value="TKS57142.1"/>
    <property type="molecule type" value="Genomic_DNA"/>
</dbReference>
<keyword evidence="5 7" id="KW-1133">Transmembrane helix</keyword>
<dbReference type="RefSeq" id="WP_138930845.1">
    <property type="nucleotide sequence ID" value="NZ_SWMU01000001.1"/>
</dbReference>
<evidence type="ECO:0000256" key="7">
    <source>
        <dbReference type="SAM" id="Phobius"/>
    </source>
</evidence>
<comment type="caution">
    <text evidence="8">The sequence shown here is derived from an EMBL/GenBank/DDBJ whole genome shotgun (WGS) entry which is preliminary data.</text>
</comment>
<evidence type="ECO:0000256" key="1">
    <source>
        <dbReference type="ARBA" id="ARBA00004651"/>
    </source>
</evidence>
<comment type="subcellular location">
    <subcellularLocation>
        <location evidence="1">Cell membrane</location>
        <topology evidence="1">Multi-pass membrane protein</topology>
    </subcellularLocation>
</comment>
<evidence type="ECO:0000256" key="5">
    <source>
        <dbReference type="ARBA" id="ARBA00022989"/>
    </source>
</evidence>
<evidence type="ECO:0000256" key="2">
    <source>
        <dbReference type="ARBA" id="ARBA00011006"/>
    </source>
</evidence>
<dbReference type="AlphaFoldDB" id="A0A4U5TSY2"/>
<keyword evidence="4 7" id="KW-0812">Transmembrane</keyword>
<protein>
    <submittedName>
        <fullName evidence="8">GlsB/YeaQ/YmgE family stress response membrane protein</fullName>
    </submittedName>
</protein>
<evidence type="ECO:0000256" key="3">
    <source>
        <dbReference type="ARBA" id="ARBA00022475"/>
    </source>
</evidence>
<name>A0A4U5TSY2_9FLAO</name>
<keyword evidence="9" id="KW-1185">Reference proteome</keyword>
<feature type="transmembrane region" description="Helical" evidence="7">
    <location>
        <begin position="28"/>
        <end position="49"/>
    </location>
</feature>
<keyword evidence="6 7" id="KW-0472">Membrane</keyword>
<feature type="transmembrane region" description="Helical" evidence="7">
    <location>
        <begin position="56"/>
        <end position="77"/>
    </location>
</feature>
<proteinExistence type="inferred from homology"/>
<dbReference type="GO" id="GO:0005886">
    <property type="term" value="C:plasma membrane"/>
    <property type="evidence" value="ECO:0007669"/>
    <property type="project" value="UniProtKB-SubCell"/>
</dbReference>
<evidence type="ECO:0000256" key="6">
    <source>
        <dbReference type="ARBA" id="ARBA00023136"/>
    </source>
</evidence>
<accession>A0A4U5TSY2</accession>
<dbReference type="Pfam" id="PF04226">
    <property type="entry name" value="Transgly_assoc"/>
    <property type="match status" value="1"/>
</dbReference>
<comment type="similarity">
    <text evidence="2">Belongs to the UPF0410 family.</text>
</comment>